<feature type="domain" description="Nudix hydrolase" evidence="2">
    <location>
        <begin position="43"/>
        <end position="180"/>
    </location>
</feature>
<dbReference type="PANTHER" id="PTHR11839">
    <property type="entry name" value="UDP/ADP-SUGAR PYROPHOSPHATASE"/>
    <property type="match status" value="1"/>
</dbReference>
<keyword evidence="1" id="KW-0378">Hydrolase</keyword>
<organism evidence="3">
    <name type="scientific">freshwater metagenome</name>
    <dbReference type="NCBI Taxonomy" id="449393"/>
    <lineage>
        <taxon>unclassified sequences</taxon>
        <taxon>metagenomes</taxon>
        <taxon>ecological metagenomes</taxon>
    </lineage>
</organism>
<dbReference type="Pfam" id="PF00293">
    <property type="entry name" value="NUDIX"/>
    <property type="match status" value="1"/>
</dbReference>
<dbReference type="GO" id="GO:0016787">
    <property type="term" value="F:hydrolase activity"/>
    <property type="evidence" value="ECO:0007669"/>
    <property type="project" value="UniProtKB-KW"/>
</dbReference>
<dbReference type="InterPro" id="IPR015797">
    <property type="entry name" value="NUDIX_hydrolase-like_dom_sf"/>
</dbReference>
<dbReference type="GO" id="GO:0005829">
    <property type="term" value="C:cytosol"/>
    <property type="evidence" value="ECO:0007669"/>
    <property type="project" value="TreeGrafter"/>
</dbReference>
<evidence type="ECO:0000259" key="2">
    <source>
        <dbReference type="PROSITE" id="PS51462"/>
    </source>
</evidence>
<reference evidence="3" key="1">
    <citation type="submission" date="2020-05" db="EMBL/GenBank/DDBJ databases">
        <authorList>
            <person name="Chiriac C."/>
            <person name="Salcher M."/>
            <person name="Ghai R."/>
            <person name="Kavagutti S V."/>
        </authorList>
    </citation>
    <scope>NUCLEOTIDE SEQUENCE</scope>
</reference>
<gene>
    <name evidence="3" type="ORF">UFOPK3770_00211</name>
</gene>
<dbReference type="AlphaFoldDB" id="A0A6J5YR92"/>
<dbReference type="EMBL" id="CAESAJ010000011">
    <property type="protein sequence ID" value="CAB4331418.1"/>
    <property type="molecule type" value="Genomic_DNA"/>
</dbReference>
<sequence>MIADEPIDLELTKREEIFRGRVWDVRRDEVNYFGVPMVRDYVVHPGAVGVIAINDKADLLLVSQYRHPMGKNMWEPPAGLLDTVEESPLVAAKRELLEETGYEATTWNVLVDFANSPGGSTEQIRCYLAQGLKEHASGRPMGNDEELHMLVEWVPLESVIAGIRTGLVTNSLLVAGTFALLTSLADPEMLRDADASWPARDFAISADRVRLPE</sequence>
<protein>
    <submittedName>
        <fullName evidence="3">Unannotated protein</fullName>
    </submittedName>
</protein>
<name>A0A6J5YR92_9ZZZZ</name>
<dbReference type="InterPro" id="IPR000086">
    <property type="entry name" value="NUDIX_hydrolase_dom"/>
</dbReference>
<proteinExistence type="predicted"/>
<accession>A0A6J5YR92</accession>
<dbReference type="PANTHER" id="PTHR11839:SF31">
    <property type="entry name" value="ADP-RIBOSE PYROPHOSPHATASE"/>
    <property type="match status" value="1"/>
</dbReference>
<dbReference type="Gene3D" id="3.90.79.10">
    <property type="entry name" value="Nucleoside Triphosphate Pyrophosphohydrolase"/>
    <property type="match status" value="1"/>
</dbReference>
<dbReference type="SUPFAM" id="SSF55811">
    <property type="entry name" value="Nudix"/>
    <property type="match status" value="1"/>
</dbReference>
<evidence type="ECO:0000256" key="1">
    <source>
        <dbReference type="ARBA" id="ARBA00022801"/>
    </source>
</evidence>
<dbReference type="PROSITE" id="PS51462">
    <property type="entry name" value="NUDIX"/>
    <property type="match status" value="1"/>
</dbReference>
<evidence type="ECO:0000313" key="3">
    <source>
        <dbReference type="EMBL" id="CAB4331418.1"/>
    </source>
</evidence>
<dbReference type="GO" id="GO:0019693">
    <property type="term" value="P:ribose phosphate metabolic process"/>
    <property type="evidence" value="ECO:0007669"/>
    <property type="project" value="TreeGrafter"/>
</dbReference>
<dbReference type="GO" id="GO:0006753">
    <property type="term" value="P:nucleoside phosphate metabolic process"/>
    <property type="evidence" value="ECO:0007669"/>
    <property type="project" value="TreeGrafter"/>
</dbReference>